<keyword evidence="3" id="KW-1185">Reference proteome</keyword>
<reference evidence="3" key="1">
    <citation type="submission" date="2016-10" db="EMBL/GenBank/DDBJ databases">
        <authorList>
            <person name="Varghese N."/>
            <person name="Submissions S."/>
        </authorList>
    </citation>
    <scope>NUCLEOTIDE SEQUENCE [LARGE SCALE GENOMIC DNA]</scope>
    <source>
        <strain evidence="3">DSM 25811 / CCM 8410 / LMG 26954 / E90</strain>
    </source>
</reference>
<dbReference type="RefSeq" id="WP_090390812.1">
    <property type="nucleotide sequence ID" value="NZ_FMZO01000007.1"/>
</dbReference>
<sequence>MKWTISCFFVLLLGYACGSRQQASTAEPQAPVLKPNTGLGISENRELLGTLIDLKTYPPYSVVFQWNGQDMDGLEAILYYDEQHYGDILNAYMEAGFPKGNYSKAQFSFPWLDSARYAELQFSKPDYAGNPDIFLGTGGRGMLWFLDKKVLLKVKP</sequence>
<gene>
    <name evidence="2" type="ORF">SAMN04487894_107204</name>
</gene>
<dbReference type="EMBL" id="FMZO01000007">
    <property type="protein sequence ID" value="SDD28035.1"/>
    <property type="molecule type" value="Genomic_DNA"/>
</dbReference>
<name>A0A1G6TI77_NIADE</name>
<evidence type="ECO:0000313" key="3">
    <source>
        <dbReference type="Proteomes" id="UP000198757"/>
    </source>
</evidence>
<dbReference type="AlphaFoldDB" id="A0A1G6TI77"/>
<dbReference type="OrthoDB" id="1256317at2"/>
<evidence type="ECO:0000256" key="1">
    <source>
        <dbReference type="SAM" id="SignalP"/>
    </source>
</evidence>
<feature type="chain" id="PRO_5011700919" evidence="1">
    <location>
        <begin position="23"/>
        <end position="156"/>
    </location>
</feature>
<feature type="signal peptide" evidence="1">
    <location>
        <begin position="1"/>
        <end position="22"/>
    </location>
</feature>
<proteinExistence type="predicted"/>
<organism evidence="2 3">
    <name type="scientific">Niabella drilacis (strain DSM 25811 / CCM 8410 / CCUG 62505 / LMG 26954 / E90)</name>
    <dbReference type="NCBI Taxonomy" id="1285928"/>
    <lineage>
        <taxon>Bacteria</taxon>
        <taxon>Pseudomonadati</taxon>
        <taxon>Bacteroidota</taxon>
        <taxon>Chitinophagia</taxon>
        <taxon>Chitinophagales</taxon>
        <taxon>Chitinophagaceae</taxon>
        <taxon>Niabella</taxon>
    </lineage>
</organism>
<keyword evidence="1" id="KW-0732">Signal</keyword>
<evidence type="ECO:0000313" key="2">
    <source>
        <dbReference type="EMBL" id="SDD28035.1"/>
    </source>
</evidence>
<dbReference type="STRING" id="1285928.SAMN04487894_107204"/>
<dbReference type="PROSITE" id="PS51257">
    <property type="entry name" value="PROKAR_LIPOPROTEIN"/>
    <property type="match status" value="1"/>
</dbReference>
<dbReference type="Proteomes" id="UP000198757">
    <property type="component" value="Unassembled WGS sequence"/>
</dbReference>
<protein>
    <submittedName>
        <fullName evidence="2">Uncharacterized protein</fullName>
    </submittedName>
</protein>
<accession>A0A1G6TI77</accession>